<sequence length="229" mass="25314">MEYIRPPTLCDSVRDVNGGFIANKSAKVDRWREHFEHLLNFGDHPSTPSLSSTVEFQPSPAYAVSCDLPSEDEVADAMQKLCNNKAPGGDGSFSVYVTPGHGPTKPDFALGRGCADKIVTLRRILEFRHSYQQLTAICFVAFAAAFDSIHRESLWRMMELYGVPTKLTAMIKAYHMSSGPQKSLSIVRYPVWCPTGLRPAPFCLTTSLTGFSGRSYMKRMVLSLRPGAG</sequence>
<dbReference type="EMBL" id="UYRU01076338">
    <property type="protein sequence ID" value="VDN26811.1"/>
    <property type="molecule type" value="Genomic_DNA"/>
</dbReference>
<reference evidence="1 2" key="1">
    <citation type="submission" date="2018-11" db="EMBL/GenBank/DDBJ databases">
        <authorList>
            <consortium name="Pathogen Informatics"/>
        </authorList>
    </citation>
    <scope>NUCLEOTIDE SEQUENCE [LARGE SCALE GENOMIC DNA]</scope>
</reference>
<keyword evidence="2" id="KW-1185">Reference proteome</keyword>
<evidence type="ECO:0008006" key="3">
    <source>
        <dbReference type="Google" id="ProtNLM"/>
    </source>
</evidence>
<protein>
    <recommendedName>
        <fullName evidence="3">Reverse transcriptase domain-containing protein</fullName>
    </recommendedName>
</protein>
<organism evidence="1 2">
    <name type="scientific">Dibothriocephalus latus</name>
    <name type="common">Fish tapeworm</name>
    <name type="synonym">Diphyllobothrium latum</name>
    <dbReference type="NCBI Taxonomy" id="60516"/>
    <lineage>
        <taxon>Eukaryota</taxon>
        <taxon>Metazoa</taxon>
        <taxon>Spiralia</taxon>
        <taxon>Lophotrochozoa</taxon>
        <taxon>Platyhelminthes</taxon>
        <taxon>Cestoda</taxon>
        <taxon>Eucestoda</taxon>
        <taxon>Diphyllobothriidea</taxon>
        <taxon>Diphyllobothriidae</taxon>
        <taxon>Dibothriocephalus</taxon>
    </lineage>
</organism>
<accession>A0A3P7N6I2</accession>
<dbReference type="OrthoDB" id="6142323at2759"/>
<evidence type="ECO:0000313" key="1">
    <source>
        <dbReference type="EMBL" id="VDN26811.1"/>
    </source>
</evidence>
<proteinExistence type="predicted"/>
<evidence type="ECO:0000313" key="2">
    <source>
        <dbReference type="Proteomes" id="UP000281553"/>
    </source>
</evidence>
<name>A0A3P7N6I2_DIBLA</name>
<dbReference type="AlphaFoldDB" id="A0A3P7N6I2"/>
<gene>
    <name evidence="1" type="ORF">DILT_LOCUS14888</name>
</gene>
<dbReference type="Proteomes" id="UP000281553">
    <property type="component" value="Unassembled WGS sequence"/>
</dbReference>